<dbReference type="InterPro" id="IPR036942">
    <property type="entry name" value="Beta-barrel_TonB_sf"/>
</dbReference>
<dbReference type="Gene3D" id="2.170.130.10">
    <property type="entry name" value="TonB-dependent receptor, plug domain"/>
    <property type="match status" value="1"/>
</dbReference>
<evidence type="ECO:0000256" key="8">
    <source>
        <dbReference type="SAM" id="SignalP"/>
    </source>
</evidence>
<evidence type="ECO:0000313" key="10">
    <source>
        <dbReference type="EMBL" id="MFC4198497.1"/>
    </source>
</evidence>
<dbReference type="InterPro" id="IPR039426">
    <property type="entry name" value="TonB-dep_rcpt-like"/>
</dbReference>
<dbReference type="SUPFAM" id="SSF49464">
    <property type="entry name" value="Carboxypeptidase regulatory domain-like"/>
    <property type="match status" value="1"/>
</dbReference>
<accession>A0ABV8NQJ9</accession>
<evidence type="ECO:0000256" key="1">
    <source>
        <dbReference type="ARBA" id="ARBA00004571"/>
    </source>
</evidence>
<comment type="caution">
    <text evidence="10">The sequence shown here is derived from an EMBL/GenBank/DDBJ whole genome shotgun (WGS) entry which is preliminary data.</text>
</comment>
<dbReference type="NCBIfam" id="TIGR04057">
    <property type="entry name" value="SusC_RagA_signa"/>
    <property type="match status" value="1"/>
</dbReference>
<proteinExistence type="inferred from homology"/>
<reference evidence="11" key="1">
    <citation type="journal article" date="2019" name="Int. J. Syst. Evol. Microbiol.">
        <title>The Global Catalogue of Microorganisms (GCM) 10K type strain sequencing project: providing services to taxonomists for standard genome sequencing and annotation.</title>
        <authorList>
            <consortium name="The Broad Institute Genomics Platform"/>
            <consortium name="The Broad Institute Genome Sequencing Center for Infectious Disease"/>
            <person name="Wu L."/>
            <person name="Ma J."/>
        </authorList>
    </citation>
    <scope>NUCLEOTIDE SEQUENCE [LARGE SCALE GENOMIC DNA]</scope>
    <source>
        <strain evidence="11">CCM 8689</strain>
    </source>
</reference>
<dbReference type="InterPro" id="IPR023997">
    <property type="entry name" value="TonB-dep_OMP_SusC/RagA_CS"/>
</dbReference>
<dbReference type="InterPro" id="IPR023996">
    <property type="entry name" value="TonB-dep_OMP_SusC/RagA"/>
</dbReference>
<sequence>MMTNHFNNRKMKWNFLLFCLAVILILLSALTALAQEDKTLRGKVTDLNGRAIPASIRSKRGMAIADNSGNFTLNKLSLGDTIRITATGYKTIVRIYSQNNGVLSVKMTEEEQQLEDVVIQTGYQTLKPNEVNGTISSISEKSLGERSGSSILERIIGQSSGLMLQVGKSNNNPQNRTNISIRGLGTINGPLDPLIVLDGFIYEGDINNINPNDVENVSVLKDAAAASIWGARAGNGVIVITTKKGRLNQPMQIGFNANILIQDLPRFSSIKQMNSSDYIAFEKKLFEAGYFNDRISNTPWHALSPVVEVLLAKRNGQISQATADGRLDLLSQNNTQQSYLDNFYTYGILQQYSLNIKGGSERNTYLLSAAYDQNRGEVYNTSRKLNIHFANEFRLLERLNLSTNVYYTNFVGKTGRPAYNSISTGSRYPPYLDFSQAGGLATEFRSAYTDTLAKGRLLDWKYYPTEDYKHDYTDARSQDLSANVGLKYQIIKGLNLQLNYQYQRQNTDSERTSDEQSYAARNLINSFTQINALTGVLTYPVPRGGILNSTSALVNSQTARAQVNYNSIFGLHSISAILGAEARSANTASRGSRRLGYQSDPLYFTPVDEVGLYRQYLTGFTSQIGSVNTLSQTAYRFLSMYGNFAYSFKGRYLLSGSIRRDGSNIFGADINDKWKPLWSTGLGWKISDEPFYNLKWLPVLRITTTFGYSGNVDLTKTASPIAGYGTNTLTGFPFTRVSAINNPNLKWEQLSQIDMKLDFELPKQVLTGSLSYYIKKGTDLYGITNYDYTTWGARDVITRNVANMMGKGLDLDVHSRNLKTPNFAWSTDLYFSYNISKTTKYDSRDNSTPFYNLLSGGNVISPVVGYPLYAIAAYKWGGLDSKGNPQGYLNGKLSTNYDAMADESFNTGTNVVYMGPASPTYFGSLINTFSFKSLSLSINLNYKLGYKVRKPALAYSRLIESGQGNYEYTQRWQNSGDETSTNVPSFIYPNNSVRDAFYAQSEVNAMSGDHIRLDYIRLAYRLNTVQWKTPFRDLEIYSGLQNVGIIWKANRFGYDPDYANVLPPSRQLTFGIKGSF</sequence>
<evidence type="ECO:0000256" key="2">
    <source>
        <dbReference type="ARBA" id="ARBA00022448"/>
    </source>
</evidence>
<keyword evidence="5 7" id="KW-0472">Membrane</keyword>
<dbReference type="EMBL" id="JBHSBY010000139">
    <property type="protein sequence ID" value="MFC4198497.1"/>
    <property type="molecule type" value="Genomic_DNA"/>
</dbReference>
<evidence type="ECO:0000256" key="4">
    <source>
        <dbReference type="ARBA" id="ARBA00022692"/>
    </source>
</evidence>
<gene>
    <name evidence="10" type="ORF">ACFOUY_17455</name>
</gene>
<keyword evidence="11" id="KW-1185">Reference proteome</keyword>
<evidence type="ECO:0000256" key="3">
    <source>
        <dbReference type="ARBA" id="ARBA00022452"/>
    </source>
</evidence>
<comment type="similarity">
    <text evidence="7">Belongs to the TonB-dependent receptor family.</text>
</comment>
<feature type="chain" id="PRO_5046006033" evidence="8">
    <location>
        <begin position="35"/>
        <end position="1076"/>
    </location>
</feature>
<evidence type="ECO:0000256" key="7">
    <source>
        <dbReference type="PROSITE-ProRule" id="PRU01360"/>
    </source>
</evidence>
<dbReference type="SUPFAM" id="SSF56935">
    <property type="entry name" value="Porins"/>
    <property type="match status" value="1"/>
</dbReference>
<dbReference type="InterPro" id="IPR037066">
    <property type="entry name" value="Plug_dom_sf"/>
</dbReference>
<evidence type="ECO:0000256" key="5">
    <source>
        <dbReference type="ARBA" id="ARBA00023136"/>
    </source>
</evidence>
<keyword evidence="2 7" id="KW-0813">Transport</keyword>
<evidence type="ECO:0000259" key="9">
    <source>
        <dbReference type="Pfam" id="PF07715"/>
    </source>
</evidence>
<protein>
    <submittedName>
        <fullName evidence="10">SusC/RagA family TonB-linked outer membrane protein</fullName>
    </submittedName>
</protein>
<organism evidence="10 11">
    <name type="scientific">Pedobacter jamesrossensis</name>
    <dbReference type="NCBI Taxonomy" id="1908238"/>
    <lineage>
        <taxon>Bacteria</taxon>
        <taxon>Pseudomonadati</taxon>
        <taxon>Bacteroidota</taxon>
        <taxon>Sphingobacteriia</taxon>
        <taxon>Sphingobacteriales</taxon>
        <taxon>Sphingobacteriaceae</taxon>
        <taxon>Pedobacter</taxon>
    </lineage>
</organism>
<comment type="subcellular location">
    <subcellularLocation>
        <location evidence="1 7">Cell outer membrane</location>
        <topology evidence="1 7">Multi-pass membrane protein</topology>
    </subcellularLocation>
</comment>
<name>A0ABV8NQJ9_9SPHI</name>
<keyword evidence="8" id="KW-0732">Signal</keyword>
<dbReference type="PROSITE" id="PS52016">
    <property type="entry name" value="TONB_DEPENDENT_REC_3"/>
    <property type="match status" value="1"/>
</dbReference>
<evidence type="ECO:0000313" key="11">
    <source>
        <dbReference type="Proteomes" id="UP001595792"/>
    </source>
</evidence>
<keyword evidence="6 7" id="KW-0998">Cell outer membrane</keyword>
<dbReference type="InterPro" id="IPR008969">
    <property type="entry name" value="CarboxyPept-like_regulatory"/>
</dbReference>
<keyword evidence="3 7" id="KW-1134">Transmembrane beta strand</keyword>
<evidence type="ECO:0000256" key="6">
    <source>
        <dbReference type="ARBA" id="ARBA00023237"/>
    </source>
</evidence>
<dbReference type="InterPro" id="IPR012910">
    <property type="entry name" value="Plug_dom"/>
</dbReference>
<feature type="signal peptide" evidence="8">
    <location>
        <begin position="1"/>
        <end position="34"/>
    </location>
</feature>
<dbReference type="RefSeq" id="WP_378962495.1">
    <property type="nucleotide sequence ID" value="NZ_JBHRXC010000016.1"/>
</dbReference>
<dbReference type="Proteomes" id="UP001595792">
    <property type="component" value="Unassembled WGS sequence"/>
</dbReference>
<feature type="domain" description="TonB-dependent receptor plug" evidence="9">
    <location>
        <begin position="129"/>
        <end position="237"/>
    </location>
</feature>
<dbReference type="Pfam" id="PF07715">
    <property type="entry name" value="Plug"/>
    <property type="match status" value="1"/>
</dbReference>
<dbReference type="NCBIfam" id="TIGR04056">
    <property type="entry name" value="OMP_RagA_SusC"/>
    <property type="match status" value="1"/>
</dbReference>
<dbReference type="Gene3D" id="2.40.170.20">
    <property type="entry name" value="TonB-dependent receptor, beta-barrel domain"/>
    <property type="match status" value="1"/>
</dbReference>
<keyword evidence="4 7" id="KW-0812">Transmembrane</keyword>